<evidence type="ECO:0000313" key="2">
    <source>
        <dbReference type="Proteomes" id="UP000814033"/>
    </source>
</evidence>
<organism evidence="1 2">
    <name type="scientific">Auriscalpium vulgare</name>
    <dbReference type="NCBI Taxonomy" id="40419"/>
    <lineage>
        <taxon>Eukaryota</taxon>
        <taxon>Fungi</taxon>
        <taxon>Dikarya</taxon>
        <taxon>Basidiomycota</taxon>
        <taxon>Agaricomycotina</taxon>
        <taxon>Agaricomycetes</taxon>
        <taxon>Russulales</taxon>
        <taxon>Auriscalpiaceae</taxon>
        <taxon>Auriscalpium</taxon>
    </lineage>
</organism>
<comment type="caution">
    <text evidence="1">The sequence shown here is derived from an EMBL/GenBank/DDBJ whole genome shotgun (WGS) entry which is preliminary data.</text>
</comment>
<accession>A0ACB8RRW2</accession>
<dbReference type="Proteomes" id="UP000814033">
    <property type="component" value="Unassembled WGS sequence"/>
</dbReference>
<name>A0ACB8RRW2_9AGAM</name>
<evidence type="ECO:0000313" key="1">
    <source>
        <dbReference type="EMBL" id="KAI0046622.1"/>
    </source>
</evidence>
<reference evidence="1" key="1">
    <citation type="submission" date="2021-02" db="EMBL/GenBank/DDBJ databases">
        <authorList>
            <consortium name="DOE Joint Genome Institute"/>
            <person name="Ahrendt S."/>
            <person name="Looney B.P."/>
            <person name="Miyauchi S."/>
            <person name="Morin E."/>
            <person name="Drula E."/>
            <person name="Courty P.E."/>
            <person name="Chicoki N."/>
            <person name="Fauchery L."/>
            <person name="Kohler A."/>
            <person name="Kuo A."/>
            <person name="Labutti K."/>
            <person name="Pangilinan J."/>
            <person name="Lipzen A."/>
            <person name="Riley R."/>
            <person name="Andreopoulos W."/>
            <person name="He G."/>
            <person name="Johnson J."/>
            <person name="Barry K.W."/>
            <person name="Grigoriev I.V."/>
            <person name="Nagy L."/>
            <person name="Hibbett D."/>
            <person name="Henrissat B."/>
            <person name="Matheny P.B."/>
            <person name="Labbe J."/>
            <person name="Martin F."/>
        </authorList>
    </citation>
    <scope>NUCLEOTIDE SEQUENCE</scope>
    <source>
        <strain evidence="1">FP105234-sp</strain>
    </source>
</reference>
<protein>
    <submittedName>
        <fullName evidence="1">PhoX domain-containing protein</fullName>
    </submittedName>
</protein>
<keyword evidence="2" id="KW-1185">Reference proteome</keyword>
<gene>
    <name evidence="1" type="ORF">FA95DRAFT_1352241</name>
</gene>
<sequence>MQSLNTSTVVLVAVFAVFLPIAVRVISSPLALILLSPFLVVSFVLSLITLNVLLGHLLDAKERVIGLRYPAPARPLAFSTPAAWQAVLIRSQWAHRPPHSLPDLYPESPMISTAVNDILILIVRDFVLSWYKDLSSSPSFPTAVSATLHSSMNRLLARLSSADLSTILVKRLLPIITAHVEQFRESEVALRGAGLERRLTESEELDMLLASRYAGKSGTRLHTAVNNLSSSFTKQSEEAHLKQLIEKVLPLVLPEKEARSSALKVVVREIAACSVLYPVMDMFADPDFWNRTIGQLAGAAIRQQRLITKVRNVLEAQLPHPKPRLATARTSVTDTITIRTDAKHFESFLRSISHTSSLLDARRLKNDIMGEIRRTRVLLANHEREDWINGEKTEDVVAFLDRLYTAKRQAELRIAVLGGNDDTSSLPDAPASRLNLRDILGNPSSLSYFMEFLDRRNRALLAQFWLTVESFKNPLESFDSGSSDNEDDPIHDPSLASTAKEDIAMIYELYFSSSSPHPALSAISAKHVSAIRGFSLSETMPSSTVERKARRSVMLAQRQVEQTMEQDFEDFERSELWFRVVEDINASRGAPRDTSVRGRGALSASTEALPAGGRVASPAPMLRTESLPSFILPLSPSAQSSYAESLFPISPMESSQISLPRPPSNLDVLMSPLPEADTSSRAPLFDDPDDNTKNSHESQSTVEAIQAALTDIIALDKQQTDKRATRPYLTTANSVLDSSPDPSLFVDGPRGLPLEDIDEEETAEANADAKQENFQLAGPGDLQLSYEIARLSDKIYNLQTQEAMLDTLIKKAELTGDAQELRLLRRSKSAMSREYRELSFQRSQYEQQEIANRLVPDRTKLTIVNSVVGDEGGRSVVRYLVEVQQLGLDGSVTTGWVVARRYNEFLNMHNKLRERYALVRVLDFPGKRLVTSLSGSFVDTRRAALEKYVQNLIQIPAVCESEELRAFLSRNSPFIVSEPEPTASKAGGAFPGTGLVRNVYHSVAGSIDDMFFGPSMLDVMIQRLTRQAAELAGIVGNSINDEDVVAQALRASGKTASDDTLLQFSGDLKPLEGETSSSTFSAPICDLVLAIFELNKKNNWLRRQAIVIIMQQVLGSTVERKLRETVSYLTDEPHIMNFINMFRDALWSGGQLRTQSTSRSPEEKLRARDDANRMLSALMPGERASSIGEEDTDTFRMQTLPLT</sequence>
<dbReference type="EMBL" id="MU275921">
    <property type="protein sequence ID" value="KAI0046622.1"/>
    <property type="molecule type" value="Genomic_DNA"/>
</dbReference>
<proteinExistence type="predicted"/>
<reference evidence="1" key="2">
    <citation type="journal article" date="2022" name="New Phytol.">
        <title>Evolutionary transition to the ectomycorrhizal habit in the genomes of a hyperdiverse lineage of mushroom-forming fungi.</title>
        <authorList>
            <person name="Looney B."/>
            <person name="Miyauchi S."/>
            <person name="Morin E."/>
            <person name="Drula E."/>
            <person name="Courty P.E."/>
            <person name="Kohler A."/>
            <person name="Kuo A."/>
            <person name="LaButti K."/>
            <person name="Pangilinan J."/>
            <person name="Lipzen A."/>
            <person name="Riley R."/>
            <person name="Andreopoulos W."/>
            <person name="He G."/>
            <person name="Johnson J."/>
            <person name="Nolan M."/>
            <person name="Tritt A."/>
            <person name="Barry K.W."/>
            <person name="Grigoriev I.V."/>
            <person name="Nagy L.G."/>
            <person name="Hibbett D."/>
            <person name="Henrissat B."/>
            <person name="Matheny P.B."/>
            <person name="Labbe J."/>
            <person name="Martin F.M."/>
        </authorList>
    </citation>
    <scope>NUCLEOTIDE SEQUENCE</scope>
    <source>
        <strain evidence="1">FP105234-sp</strain>
    </source>
</reference>